<proteinExistence type="predicted"/>
<dbReference type="GeneID" id="89952222"/>
<evidence type="ECO:0000313" key="1">
    <source>
        <dbReference type="EMBL" id="KAK4520402.1"/>
    </source>
</evidence>
<name>A0AAN7I438_9FUNG</name>
<protein>
    <submittedName>
        <fullName evidence="1">Uncharacterized protein</fullName>
    </submittedName>
</protein>
<organism evidence="1 2">
    <name type="scientific">Mucor velutinosus</name>
    <dbReference type="NCBI Taxonomy" id="708070"/>
    <lineage>
        <taxon>Eukaryota</taxon>
        <taxon>Fungi</taxon>
        <taxon>Fungi incertae sedis</taxon>
        <taxon>Mucoromycota</taxon>
        <taxon>Mucoromycotina</taxon>
        <taxon>Mucoromycetes</taxon>
        <taxon>Mucorales</taxon>
        <taxon>Mucorineae</taxon>
        <taxon>Mucoraceae</taxon>
        <taxon>Mucor</taxon>
    </lineage>
</organism>
<keyword evidence="2" id="KW-1185">Reference proteome</keyword>
<dbReference type="Proteomes" id="UP001304243">
    <property type="component" value="Unassembled WGS sequence"/>
</dbReference>
<evidence type="ECO:0000313" key="2">
    <source>
        <dbReference type="Proteomes" id="UP001304243"/>
    </source>
</evidence>
<gene>
    <name evidence="1" type="ORF">ATC70_008536</name>
</gene>
<comment type="caution">
    <text evidence="1">The sequence shown here is derived from an EMBL/GenBank/DDBJ whole genome shotgun (WGS) entry which is preliminary data.</text>
</comment>
<dbReference type="EMBL" id="JASEJX010000011">
    <property type="protein sequence ID" value="KAK4520402.1"/>
    <property type="molecule type" value="Genomic_DNA"/>
</dbReference>
<dbReference type="RefSeq" id="XP_064687068.1">
    <property type="nucleotide sequence ID" value="XM_064827784.1"/>
</dbReference>
<sequence length="99" mass="11902">MPGFKVPRNGMGFLTSTRSLFNNAEKIIEFRFNAMTNLIEYLRSKIAKQDKVIDQAKHELKQLKYYKSEMYELEQENAYLRSKVHQMQQPSQEYYHDFV</sequence>
<dbReference type="AlphaFoldDB" id="A0AAN7I438"/>
<reference evidence="1 2" key="1">
    <citation type="submission" date="2022-11" db="EMBL/GenBank/DDBJ databases">
        <title>Mucor velutinosus strain NIH1002 WGS.</title>
        <authorList>
            <person name="Subramanian P."/>
            <person name="Mullikin J.C."/>
            <person name="Segre J.A."/>
            <person name="Zelazny A.M."/>
        </authorList>
    </citation>
    <scope>NUCLEOTIDE SEQUENCE [LARGE SCALE GENOMIC DNA]</scope>
    <source>
        <strain evidence="1 2">NIH1002</strain>
    </source>
</reference>
<accession>A0AAN7I438</accession>